<evidence type="ECO:0000313" key="3">
    <source>
        <dbReference type="Proteomes" id="UP000799539"/>
    </source>
</evidence>
<dbReference type="AlphaFoldDB" id="A0A6A6EZP7"/>
<dbReference type="Proteomes" id="UP000799539">
    <property type="component" value="Unassembled WGS sequence"/>
</dbReference>
<evidence type="ECO:0000256" key="1">
    <source>
        <dbReference type="SAM" id="MobiDB-lite"/>
    </source>
</evidence>
<feature type="region of interest" description="Disordered" evidence="1">
    <location>
        <begin position="1"/>
        <end position="105"/>
    </location>
</feature>
<sequence length="228" mass="25219">MPTALFQRISDAPRPDPLRSNPFSPELREAQSVVKRRPVPTRASLPPLQTHELEGTLPQHSREHDPVAPAPIVLPAPAQSKSPNKRDRRALQKSSPGSSVCRHASFRKTDTHMEVLSNEDGIECVIITMQPGASTPSRKTSARRSRDGSRSDKRSSYYSERPSDTSPVKDDGSPGPSRPRVVHSPSRSVSSRKCSGVIEISYRPEFGQRLSQFDIVATKIENALNELR</sequence>
<keyword evidence="3" id="KW-1185">Reference proteome</keyword>
<organism evidence="2 3">
    <name type="scientific">Cercospora zeae-maydis SCOH1-5</name>
    <dbReference type="NCBI Taxonomy" id="717836"/>
    <lineage>
        <taxon>Eukaryota</taxon>
        <taxon>Fungi</taxon>
        <taxon>Dikarya</taxon>
        <taxon>Ascomycota</taxon>
        <taxon>Pezizomycotina</taxon>
        <taxon>Dothideomycetes</taxon>
        <taxon>Dothideomycetidae</taxon>
        <taxon>Mycosphaerellales</taxon>
        <taxon>Mycosphaerellaceae</taxon>
        <taxon>Cercospora</taxon>
    </lineage>
</organism>
<protein>
    <submittedName>
        <fullName evidence="2">Uncharacterized protein</fullName>
    </submittedName>
</protein>
<feature type="region of interest" description="Disordered" evidence="1">
    <location>
        <begin position="128"/>
        <end position="194"/>
    </location>
</feature>
<dbReference type="EMBL" id="ML992722">
    <property type="protein sequence ID" value="KAF2206419.1"/>
    <property type="molecule type" value="Genomic_DNA"/>
</dbReference>
<evidence type="ECO:0000313" key="2">
    <source>
        <dbReference type="EMBL" id="KAF2206419.1"/>
    </source>
</evidence>
<feature type="compositionally biased region" description="Basic and acidic residues" evidence="1">
    <location>
        <begin position="144"/>
        <end position="172"/>
    </location>
</feature>
<feature type="compositionally biased region" description="Low complexity" evidence="1">
    <location>
        <begin position="173"/>
        <end position="194"/>
    </location>
</feature>
<gene>
    <name evidence="2" type="ORF">CERZMDRAFT_91973</name>
</gene>
<accession>A0A6A6EZP7</accession>
<reference evidence="2" key="1">
    <citation type="journal article" date="2020" name="Stud. Mycol.">
        <title>101 Dothideomycetes genomes: a test case for predicting lifestyles and emergence of pathogens.</title>
        <authorList>
            <person name="Haridas S."/>
            <person name="Albert R."/>
            <person name="Binder M."/>
            <person name="Bloem J."/>
            <person name="Labutti K."/>
            <person name="Salamov A."/>
            <person name="Andreopoulos B."/>
            <person name="Baker S."/>
            <person name="Barry K."/>
            <person name="Bills G."/>
            <person name="Bluhm B."/>
            <person name="Cannon C."/>
            <person name="Castanera R."/>
            <person name="Culley D."/>
            <person name="Daum C."/>
            <person name="Ezra D."/>
            <person name="Gonzalez J."/>
            <person name="Henrissat B."/>
            <person name="Kuo A."/>
            <person name="Liang C."/>
            <person name="Lipzen A."/>
            <person name="Lutzoni F."/>
            <person name="Magnuson J."/>
            <person name="Mondo S."/>
            <person name="Nolan M."/>
            <person name="Ohm R."/>
            <person name="Pangilinan J."/>
            <person name="Park H.-J."/>
            <person name="Ramirez L."/>
            <person name="Alfaro M."/>
            <person name="Sun H."/>
            <person name="Tritt A."/>
            <person name="Yoshinaga Y."/>
            <person name="Zwiers L.-H."/>
            <person name="Turgeon B."/>
            <person name="Goodwin S."/>
            <person name="Spatafora J."/>
            <person name="Crous P."/>
            <person name="Grigoriev I."/>
        </authorList>
    </citation>
    <scope>NUCLEOTIDE SEQUENCE</scope>
    <source>
        <strain evidence="2">SCOH1-5</strain>
    </source>
</reference>
<name>A0A6A6EZP7_9PEZI</name>
<proteinExistence type="predicted"/>